<accession>A0AAW0XKT9</accession>
<gene>
    <name evidence="2" type="ORF">OTU49_000480</name>
</gene>
<comment type="caution">
    <text evidence="2">The sequence shown here is derived from an EMBL/GenBank/DDBJ whole genome shotgun (WGS) entry which is preliminary data.</text>
</comment>
<protein>
    <submittedName>
        <fullName evidence="2">Uncharacterized protein</fullName>
    </submittedName>
</protein>
<sequence length="646" mass="70872">MSTHASPERFRATVPIRPLYTPEQLKSCDPSWGVKRPSDSLDKPPERIQGRRLMEPPKPCVELIPIGPPLDAKETKSRDSPINISQRQADVIDLRRQSLEANISQHIRPLKSSHSGQERTAQWQNHVAQAPQATSLQDSHHHNPSTENPEVSSRNNHPLFRRCLSLEPPLNYQLPRVPSRKDELVTGTLRGQGHSRSKSDTAVLHDKTYNNNNYEASKKSNDCKYDTCKPMATLDNGDKQTALPANEQQVTQNKPNVSEEKTNQNTKHNSQLEGSSESHHSAESKKTEVKICHVGPGQLHRLHSSRYVNLQRPASEPPLRPQSMTNNTVSNKRPASVPGAGQLHYESTTTRCQNSLPHHTISQDKSLTQTPNDTFKDEAFMGRLKLVLNDLLSVPEALKLQQASCSPEQQLASVIRRGGAQPSQDPNPHQRLREDFLTVVKLCLPSALLQDWGWESCTPDQILNQLIKVAHNGEEGTNGGERSTSDSPLHHDEVLEDEVFSPAVCDKTLPPILPPQDFVSHGLNTSITPPTACTTATPSNASVTHPAPAHTIPAPTRRAISPRCTDSDSNVATKHTDSRENLQKQSSPSPEESLPSPHIAAKRPGDAGDDAGDDAGSNIAGDATVGPSESLVVSSPLEATTYFSDR</sequence>
<evidence type="ECO:0000313" key="2">
    <source>
        <dbReference type="EMBL" id="KAK8745153.1"/>
    </source>
</evidence>
<feature type="region of interest" description="Disordered" evidence="1">
    <location>
        <begin position="25"/>
        <end position="89"/>
    </location>
</feature>
<feature type="compositionally biased region" description="Polar residues" evidence="1">
    <location>
        <begin position="112"/>
        <end position="137"/>
    </location>
</feature>
<feature type="compositionally biased region" description="Polar residues" evidence="1">
    <location>
        <begin position="322"/>
        <end position="333"/>
    </location>
</feature>
<organism evidence="2 3">
    <name type="scientific">Cherax quadricarinatus</name>
    <name type="common">Australian red claw crayfish</name>
    <dbReference type="NCBI Taxonomy" id="27406"/>
    <lineage>
        <taxon>Eukaryota</taxon>
        <taxon>Metazoa</taxon>
        <taxon>Ecdysozoa</taxon>
        <taxon>Arthropoda</taxon>
        <taxon>Crustacea</taxon>
        <taxon>Multicrustacea</taxon>
        <taxon>Malacostraca</taxon>
        <taxon>Eumalacostraca</taxon>
        <taxon>Eucarida</taxon>
        <taxon>Decapoda</taxon>
        <taxon>Pleocyemata</taxon>
        <taxon>Astacidea</taxon>
        <taxon>Parastacoidea</taxon>
        <taxon>Parastacidae</taxon>
        <taxon>Cherax</taxon>
    </lineage>
</organism>
<dbReference type="Proteomes" id="UP001445076">
    <property type="component" value="Unassembled WGS sequence"/>
</dbReference>
<feature type="region of interest" description="Disordered" evidence="1">
    <location>
        <begin position="107"/>
        <end position="156"/>
    </location>
</feature>
<evidence type="ECO:0000256" key="1">
    <source>
        <dbReference type="SAM" id="MobiDB-lite"/>
    </source>
</evidence>
<feature type="compositionally biased region" description="Polar residues" evidence="1">
    <location>
        <begin position="631"/>
        <end position="646"/>
    </location>
</feature>
<feature type="compositionally biased region" description="Polar residues" evidence="1">
    <location>
        <begin position="246"/>
        <end position="256"/>
    </location>
</feature>
<feature type="compositionally biased region" description="Basic and acidic residues" evidence="1">
    <location>
        <begin position="36"/>
        <end position="55"/>
    </location>
</feature>
<feature type="region of interest" description="Disordered" evidence="1">
    <location>
        <begin position="530"/>
        <end position="646"/>
    </location>
</feature>
<keyword evidence="3" id="KW-1185">Reference proteome</keyword>
<dbReference type="EMBL" id="JARKIK010000020">
    <property type="protein sequence ID" value="KAK8745153.1"/>
    <property type="molecule type" value="Genomic_DNA"/>
</dbReference>
<dbReference type="AlphaFoldDB" id="A0AAW0XKT9"/>
<feature type="compositionally biased region" description="Polar residues" evidence="1">
    <location>
        <begin position="263"/>
        <end position="274"/>
    </location>
</feature>
<feature type="compositionally biased region" description="Low complexity" evidence="1">
    <location>
        <begin position="586"/>
        <end position="597"/>
    </location>
</feature>
<feature type="compositionally biased region" description="Polar residues" evidence="1">
    <location>
        <begin position="145"/>
        <end position="156"/>
    </location>
</feature>
<name>A0AAW0XKT9_CHEQU</name>
<feature type="region of interest" description="Disordered" evidence="1">
    <location>
        <begin position="246"/>
        <end position="287"/>
    </location>
</feature>
<evidence type="ECO:0000313" key="3">
    <source>
        <dbReference type="Proteomes" id="UP001445076"/>
    </source>
</evidence>
<proteinExistence type="predicted"/>
<feature type="region of interest" description="Disordered" evidence="1">
    <location>
        <begin position="312"/>
        <end position="341"/>
    </location>
</feature>
<feature type="compositionally biased region" description="Low complexity" evidence="1">
    <location>
        <begin position="530"/>
        <end position="559"/>
    </location>
</feature>
<feature type="compositionally biased region" description="Basic and acidic residues" evidence="1">
    <location>
        <begin position="197"/>
        <end position="208"/>
    </location>
</feature>
<reference evidence="2 3" key="1">
    <citation type="journal article" date="2024" name="BMC Genomics">
        <title>Genome assembly of redclaw crayfish (Cherax quadricarinatus) provides insights into its immune adaptation and hypoxia tolerance.</title>
        <authorList>
            <person name="Liu Z."/>
            <person name="Zheng J."/>
            <person name="Li H."/>
            <person name="Fang K."/>
            <person name="Wang S."/>
            <person name="He J."/>
            <person name="Zhou D."/>
            <person name="Weng S."/>
            <person name="Chi M."/>
            <person name="Gu Z."/>
            <person name="He J."/>
            <person name="Li F."/>
            <person name="Wang M."/>
        </authorList>
    </citation>
    <scope>NUCLEOTIDE SEQUENCE [LARGE SCALE GENOMIC DNA]</scope>
    <source>
        <strain evidence="2">ZL_2023a</strain>
    </source>
</reference>
<feature type="compositionally biased region" description="Low complexity" evidence="1">
    <location>
        <begin position="614"/>
        <end position="623"/>
    </location>
</feature>
<feature type="region of interest" description="Disordered" evidence="1">
    <location>
        <begin position="187"/>
        <end position="223"/>
    </location>
</feature>
<feature type="compositionally biased region" description="Basic and acidic residues" evidence="1">
    <location>
        <begin position="276"/>
        <end position="287"/>
    </location>
</feature>